<organism evidence="2 3">
    <name type="scientific">Armillaria borealis</name>
    <dbReference type="NCBI Taxonomy" id="47425"/>
    <lineage>
        <taxon>Eukaryota</taxon>
        <taxon>Fungi</taxon>
        <taxon>Dikarya</taxon>
        <taxon>Basidiomycota</taxon>
        <taxon>Agaricomycotina</taxon>
        <taxon>Agaricomycetes</taxon>
        <taxon>Agaricomycetidae</taxon>
        <taxon>Agaricales</taxon>
        <taxon>Marasmiineae</taxon>
        <taxon>Physalacriaceae</taxon>
        <taxon>Armillaria</taxon>
    </lineage>
</organism>
<dbReference type="EMBL" id="JAUEPT010000033">
    <property type="protein sequence ID" value="KAK0440595.1"/>
    <property type="molecule type" value="Genomic_DNA"/>
</dbReference>
<dbReference type="Proteomes" id="UP001175226">
    <property type="component" value="Unassembled WGS sequence"/>
</dbReference>
<keyword evidence="3" id="KW-1185">Reference proteome</keyword>
<evidence type="ECO:0000313" key="3">
    <source>
        <dbReference type="Proteomes" id="UP001175226"/>
    </source>
</evidence>
<comment type="caution">
    <text evidence="2">The sequence shown here is derived from an EMBL/GenBank/DDBJ whole genome shotgun (WGS) entry which is preliminary data.</text>
</comment>
<evidence type="ECO:0000256" key="1">
    <source>
        <dbReference type="SAM" id="Phobius"/>
    </source>
</evidence>
<keyword evidence="1" id="KW-1133">Transmembrane helix</keyword>
<evidence type="ECO:0000313" key="2">
    <source>
        <dbReference type="EMBL" id="KAK0440595.1"/>
    </source>
</evidence>
<keyword evidence="1" id="KW-0472">Membrane</keyword>
<keyword evidence="1" id="KW-0812">Transmembrane</keyword>
<protein>
    <submittedName>
        <fullName evidence="2">Uncharacterized protein</fullName>
    </submittedName>
</protein>
<proteinExistence type="predicted"/>
<reference evidence="2" key="1">
    <citation type="submission" date="2023-06" db="EMBL/GenBank/DDBJ databases">
        <authorList>
            <consortium name="Lawrence Berkeley National Laboratory"/>
            <person name="Ahrendt S."/>
            <person name="Sahu N."/>
            <person name="Indic B."/>
            <person name="Wong-Bajracharya J."/>
            <person name="Merenyi Z."/>
            <person name="Ke H.-M."/>
            <person name="Monk M."/>
            <person name="Kocsube S."/>
            <person name="Drula E."/>
            <person name="Lipzen A."/>
            <person name="Balint B."/>
            <person name="Henrissat B."/>
            <person name="Andreopoulos B."/>
            <person name="Martin F.M."/>
            <person name="Harder C.B."/>
            <person name="Rigling D."/>
            <person name="Ford K.L."/>
            <person name="Foster G.D."/>
            <person name="Pangilinan J."/>
            <person name="Papanicolaou A."/>
            <person name="Barry K."/>
            <person name="LaButti K."/>
            <person name="Viragh M."/>
            <person name="Koriabine M."/>
            <person name="Yan M."/>
            <person name="Riley R."/>
            <person name="Champramary S."/>
            <person name="Plett K.L."/>
            <person name="Tsai I.J."/>
            <person name="Slot J."/>
            <person name="Sipos G."/>
            <person name="Plett J."/>
            <person name="Nagy L.G."/>
            <person name="Grigoriev I.V."/>
        </authorList>
    </citation>
    <scope>NUCLEOTIDE SEQUENCE</scope>
    <source>
        <strain evidence="2">FPL87.14</strain>
    </source>
</reference>
<name>A0AA39JEN7_9AGAR</name>
<gene>
    <name evidence="2" type="ORF">EV421DRAFT_1815852</name>
</gene>
<sequence length="238" mass="26834">MIRNLDGNSSQDFTAFHDDSFCLEQEIPVAFLLLTHILYPDVERLLQCIFLLLFMLLYVFYTFLRRVSRLLTYDAQRYVATRTSVDCVCSALPEGVPPQRMTLSWTDSTMPYYRNSKLSASELSGRSNIPRHPKCRRGPKGILQPQAEARISPLRQCTHQAQAAILRRTLLQKIAAVDIAPNLLGDTVLDPLDTVPDLQLTFVMTKLMLLCLTPTTTINLKVPGFGEKKAVVCSSKDL</sequence>
<dbReference type="AlphaFoldDB" id="A0AA39JEN7"/>
<accession>A0AA39JEN7</accession>
<feature type="transmembrane region" description="Helical" evidence="1">
    <location>
        <begin position="44"/>
        <end position="64"/>
    </location>
</feature>